<proteinExistence type="predicted"/>
<evidence type="ECO:0000313" key="2">
    <source>
        <dbReference type="Proteomes" id="UP000383932"/>
    </source>
</evidence>
<keyword evidence="2" id="KW-1185">Reference proteome</keyword>
<gene>
    <name evidence="1" type="ORF">CTheo_3974</name>
</gene>
<sequence length="122" mass="13613">MENSVIIPCTDAISVRLTPNPQLELHYLDFICSKEGTRLPRPGFRVYETGRGYRATRPLKTMCAADKDGPIQLYLVQTSLWVGFQICAADGQIIKEIGVSITVEPKEPGPDGPARPWRGKLW</sequence>
<evidence type="ECO:0000313" key="1">
    <source>
        <dbReference type="EMBL" id="KAB5592579.1"/>
    </source>
</evidence>
<comment type="caution">
    <text evidence="1">The sequence shown here is derived from an EMBL/GenBank/DDBJ whole genome shotgun (WGS) entry which is preliminary data.</text>
</comment>
<reference evidence="1 2" key="1">
    <citation type="journal article" date="2019" name="Fungal Biol. Biotechnol.">
        <title>Draft genome sequence of fastidious pathogen Ceratobasidium theobromae, which causes vascular-streak dieback in Theobroma cacao.</title>
        <authorList>
            <person name="Ali S.S."/>
            <person name="Asman A."/>
            <person name="Shao J."/>
            <person name="Firmansyah A.P."/>
            <person name="Susilo A.W."/>
            <person name="Rosmana A."/>
            <person name="McMahon P."/>
            <person name="Junaid M."/>
            <person name="Guest D."/>
            <person name="Kheng T.Y."/>
            <person name="Meinhardt L.W."/>
            <person name="Bailey B.A."/>
        </authorList>
    </citation>
    <scope>NUCLEOTIDE SEQUENCE [LARGE SCALE GENOMIC DNA]</scope>
    <source>
        <strain evidence="1 2">CT2</strain>
    </source>
</reference>
<name>A0A5N5QLN3_9AGAM</name>
<dbReference type="AlphaFoldDB" id="A0A5N5QLN3"/>
<dbReference type="EMBL" id="SSOP01000060">
    <property type="protein sequence ID" value="KAB5592579.1"/>
    <property type="molecule type" value="Genomic_DNA"/>
</dbReference>
<organism evidence="1 2">
    <name type="scientific">Ceratobasidium theobromae</name>
    <dbReference type="NCBI Taxonomy" id="1582974"/>
    <lineage>
        <taxon>Eukaryota</taxon>
        <taxon>Fungi</taxon>
        <taxon>Dikarya</taxon>
        <taxon>Basidiomycota</taxon>
        <taxon>Agaricomycotina</taxon>
        <taxon>Agaricomycetes</taxon>
        <taxon>Cantharellales</taxon>
        <taxon>Ceratobasidiaceae</taxon>
        <taxon>Ceratobasidium</taxon>
    </lineage>
</organism>
<dbReference type="Proteomes" id="UP000383932">
    <property type="component" value="Unassembled WGS sequence"/>
</dbReference>
<accession>A0A5N5QLN3</accession>
<protein>
    <submittedName>
        <fullName evidence="1">Uncharacterized protein</fullName>
    </submittedName>
</protein>